<evidence type="ECO:0000313" key="1">
    <source>
        <dbReference type="EMBL" id="GIY53257.1"/>
    </source>
</evidence>
<keyword evidence="2" id="KW-1185">Reference proteome</keyword>
<protein>
    <submittedName>
        <fullName evidence="1">Uncharacterized protein</fullName>
    </submittedName>
</protein>
<proteinExistence type="predicted"/>
<evidence type="ECO:0000313" key="2">
    <source>
        <dbReference type="Proteomes" id="UP001054837"/>
    </source>
</evidence>
<reference evidence="1 2" key="1">
    <citation type="submission" date="2021-06" db="EMBL/GenBank/DDBJ databases">
        <title>Caerostris darwini draft genome.</title>
        <authorList>
            <person name="Kono N."/>
            <person name="Arakawa K."/>
        </authorList>
    </citation>
    <scope>NUCLEOTIDE SEQUENCE [LARGE SCALE GENOMIC DNA]</scope>
</reference>
<dbReference type="Proteomes" id="UP001054837">
    <property type="component" value="Unassembled WGS sequence"/>
</dbReference>
<dbReference type="EMBL" id="BPLQ01010744">
    <property type="protein sequence ID" value="GIY53257.1"/>
    <property type="molecule type" value="Genomic_DNA"/>
</dbReference>
<comment type="caution">
    <text evidence="1">The sequence shown here is derived from an EMBL/GenBank/DDBJ whole genome shotgun (WGS) entry which is preliminary data.</text>
</comment>
<accession>A0AAV4U682</accession>
<dbReference type="AlphaFoldDB" id="A0AAV4U682"/>
<gene>
    <name evidence="1" type="ORF">CDAR_84111</name>
</gene>
<name>A0AAV4U682_9ARAC</name>
<organism evidence="1 2">
    <name type="scientific">Caerostris darwini</name>
    <dbReference type="NCBI Taxonomy" id="1538125"/>
    <lineage>
        <taxon>Eukaryota</taxon>
        <taxon>Metazoa</taxon>
        <taxon>Ecdysozoa</taxon>
        <taxon>Arthropoda</taxon>
        <taxon>Chelicerata</taxon>
        <taxon>Arachnida</taxon>
        <taxon>Araneae</taxon>
        <taxon>Araneomorphae</taxon>
        <taxon>Entelegynae</taxon>
        <taxon>Araneoidea</taxon>
        <taxon>Araneidae</taxon>
        <taxon>Caerostris</taxon>
    </lineage>
</organism>
<sequence>MTQEYATTLAAIIQYHPNKFVRSSSSSIRNPAIQHVQNPVEDIAHVSEQDSMLSGHTSSKSGLFSSDCRIWGYQNTHLS</sequence>